<dbReference type="RefSeq" id="WP_380740468.1">
    <property type="nucleotide sequence ID" value="NZ_JBHTJP010000035.1"/>
</dbReference>
<dbReference type="PANTHER" id="PTHR43708:SF5">
    <property type="entry name" value="CONSERVED EXPRESSED OXIDOREDUCTASE (EUROFUNG)-RELATED"/>
    <property type="match status" value="1"/>
</dbReference>
<evidence type="ECO:0000259" key="3">
    <source>
        <dbReference type="Pfam" id="PF01408"/>
    </source>
</evidence>
<evidence type="ECO:0000259" key="4">
    <source>
        <dbReference type="Pfam" id="PF02894"/>
    </source>
</evidence>
<dbReference type="Gene3D" id="3.40.50.720">
    <property type="entry name" value="NAD(P)-binding Rossmann-like Domain"/>
    <property type="match status" value="1"/>
</dbReference>
<dbReference type="InterPro" id="IPR000683">
    <property type="entry name" value="Gfo/Idh/MocA-like_OxRdtase_N"/>
</dbReference>
<dbReference type="PANTHER" id="PTHR43708">
    <property type="entry name" value="CONSERVED EXPRESSED OXIDOREDUCTASE (EUROFUNG)"/>
    <property type="match status" value="1"/>
</dbReference>
<proteinExistence type="inferred from homology"/>
<dbReference type="InterPro" id="IPR051317">
    <property type="entry name" value="Gfo/Idh/MocA_oxidoreduct"/>
</dbReference>
<dbReference type="EMBL" id="JBHTJP010000035">
    <property type="protein sequence ID" value="MFD0977851.1"/>
    <property type="molecule type" value="Genomic_DNA"/>
</dbReference>
<feature type="domain" description="Gfo/Idh/MocA-like oxidoreductase C-terminal" evidence="4">
    <location>
        <begin position="136"/>
        <end position="346"/>
    </location>
</feature>
<comment type="caution">
    <text evidence="5">The sequence shown here is derived from an EMBL/GenBank/DDBJ whole genome shotgun (WGS) entry which is preliminary data.</text>
</comment>
<dbReference type="Pfam" id="PF02894">
    <property type="entry name" value="GFO_IDH_MocA_C"/>
    <property type="match status" value="1"/>
</dbReference>
<sequence length="349" mass="39668">MKQVNIGLAGYGSGGRIYNAPIIKSIEGFSVQQILTSNPENIRWAKKDFTQATVVSNYEDMLKDPEIELVIVLLPNFLHYEFAKKALQAGKHVVVEKPFTTSYKEAEELIELARTKDLILSVNHNRRWDSDIRTVKKIISEGLLGRLVEYEAHFDRFRNNIKDSWKEKPELPGSGILYDLGSHLIDQALSTFGNPKEIFADIRQQRDGAHVPDNFELLLFYPYLKVTLKAGTLVKEKGATYSLLGTRGSFVKYGADVQEEAIKKGKIPNQDPNWGEEPDNIWGKLNTLDEDKVIKSEPGDYRIPYQNVYNAIIQKESLLVTPQQAADVVRVIELAQQSNKEKRVVPFDY</sequence>
<protein>
    <submittedName>
        <fullName evidence="5">Gfo/Idh/MocA family oxidoreductase</fullName>
    </submittedName>
</protein>
<dbReference type="Pfam" id="PF01408">
    <property type="entry name" value="GFO_IDH_MocA"/>
    <property type="match status" value="1"/>
</dbReference>
<evidence type="ECO:0000256" key="1">
    <source>
        <dbReference type="ARBA" id="ARBA00010928"/>
    </source>
</evidence>
<organism evidence="5 6">
    <name type="scientific">Salinimicrobium gaetbulicola</name>
    <dbReference type="NCBI Taxonomy" id="999702"/>
    <lineage>
        <taxon>Bacteria</taxon>
        <taxon>Pseudomonadati</taxon>
        <taxon>Bacteroidota</taxon>
        <taxon>Flavobacteriia</taxon>
        <taxon>Flavobacteriales</taxon>
        <taxon>Flavobacteriaceae</taxon>
        <taxon>Salinimicrobium</taxon>
    </lineage>
</organism>
<feature type="domain" description="Gfo/Idh/MocA-like oxidoreductase N-terminal" evidence="3">
    <location>
        <begin position="4"/>
        <end position="124"/>
    </location>
</feature>
<name>A0ABW3IIQ6_9FLAO</name>
<dbReference type="Proteomes" id="UP001597100">
    <property type="component" value="Unassembled WGS sequence"/>
</dbReference>
<gene>
    <name evidence="5" type="ORF">ACFQ1G_13725</name>
</gene>
<dbReference type="InterPro" id="IPR036291">
    <property type="entry name" value="NAD(P)-bd_dom_sf"/>
</dbReference>
<keyword evidence="2" id="KW-0560">Oxidoreductase</keyword>
<keyword evidence="6" id="KW-1185">Reference proteome</keyword>
<dbReference type="Gene3D" id="3.30.360.10">
    <property type="entry name" value="Dihydrodipicolinate Reductase, domain 2"/>
    <property type="match status" value="1"/>
</dbReference>
<dbReference type="SUPFAM" id="SSF51735">
    <property type="entry name" value="NAD(P)-binding Rossmann-fold domains"/>
    <property type="match status" value="1"/>
</dbReference>
<comment type="similarity">
    <text evidence="1">Belongs to the Gfo/Idh/MocA family.</text>
</comment>
<evidence type="ECO:0000256" key="2">
    <source>
        <dbReference type="ARBA" id="ARBA00023002"/>
    </source>
</evidence>
<evidence type="ECO:0000313" key="5">
    <source>
        <dbReference type="EMBL" id="MFD0977851.1"/>
    </source>
</evidence>
<evidence type="ECO:0000313" key="6">
    <source>
        <dbReference type="Proteomes" id="UP001597100"/>
    </source>
</evidence>
<dbReference type="InterPro" id="IPR004104">
    <property type="entry name" value="Gfo/Idh/MocA-like_OxRdtase_C"/>
</dbReference>
<dbReference type="SUPFAM" id="SSF55347">
    <property type="entry name" value="Glyceraldehyde-3-phosphate dehydrogenase-like, C-terminal domain"/>
    <property type="match status" value="1"/>
</dbReference>
<accession>A0ABW3IIQ6</accession>
<reference evidence="6" key="1">
    <citation type="journal article" date="2019" name="Int. J. Syst. Evol. Microbiol.">
        <title>The Global Catalogue of Microorganisms (GCM) 10K type strain sequencing project: providing services to taxonomists for standard genome sequencing and annotation.</title>
        <authorList>
            <consortium name="The Broad Institute Genomics Platform"/>
            <consortium name="The Broad Institute Genome Sequencing Center for Infectious Disease"/>
            <person name="Wu L."/>
            <person name="Ma J."/>
        </authorList>
    </citation>
    <scope>NUCLEOTIDE SEQUENCE [LARGE SCALE GENOMIC DNA]</scope>
    <source>
        <strain evidence="6">CCUG 60898</strain>
    </source>
</reference>